<accession>A0A915ZI68</accession>
<dbReference type="Pfam" id="PF10551">
    <property type="entry name" value="MULE"/>
    <property type="match status" value="1"/>
</dbReference>
<feature type="region of interest" description="Disordered" evidence="2">
    <location>
        <begin position="679"/>
        <end position="713"/>
    </location>
</feature>
<dbReference type="PROSITE" id="PS50158">
    <property type="entry name" value="ZF_CCHC"/>
    <property type="match status" value="1"/>
</dbReference>
<dbReference type="GO" id="GO:0008270">
    <property type="term" value="F:zinc ion binding"/>
    <property type="evidence" value="ECO:0007669"/>
    <property type="project" value="UniProtKB-KW"/>
</dbReference>
<dbReference type="EMBL" id="CAGKOT010000037">
    <property type="protein sequence ID" value="CAB5377282.1"/>
    <property type="molecule type" value="Genomic_DNA"/>
</dbReference>
<dbReference type="InterPro" id="IPR018289">
    <property type="entry name" value="MULE_transposase_dom"/>
</dbReference>
<feature type="compositionally biased region" description="Basic residues" evidence="2">
    <location>
        <begin position="700"/>
        <end position="713"/>
    </location>
</feature>
<sequence>MNEEILEPIVNEDESNLLNNDEHTSLYSGKKFHTLEECENFLDKWSKQQGFRLIKDRVTREAGVVRRRTLICAHSHTYEPHSTKDTTTKKLNCPFFVNISCPKSRNPNGFVFVNKINEHHNHPLNQAMIEFEDRKKFTPEMMDDIKFMTIHCKFDLYAAINKFRPTSKSLSNDAAQISNWLDLKKEMDSRWIVIRGWDNNNTLTYLFWMTPSQVENWTRYSDCVINDVTHKTNRYGMALSLFVGFDNDRHNILLAQALLIDESLDSHVWMFSQLKKSTGVQPLVIITDSDPAVDAAIHQIFPLTYPIHCAYHITQNLHKNLRKLINEDYENFLTAFYSCRNSIAEEVFQIKFDYLIRDYPSAKPYLEFLYRTKTYWAHCFTKFKFTGGMIASSRVKSVNACLKRLLHNSKFPLCDLMTEIQRLLDMQDKENEYNYWRLSIPCLRNQTNTNFLFTRVDQCLNQFLTPTILKVHHDEMRQSLYYTANLVEDIRIDQIDELAEISELTDKNSNKISEIDLPQATLKQIIQFVGSHNIKEIWAINVGNSLKIKHYVCYYKTETTSVLVFQSYKLFIPSRWYNIGKNGLQEPFLIADKFMQEDQYITYDSKANLCLFNQYNNEFCEERLTVLDQQIIYGKLHGMYKKALNKALKNSSKSEELINLLQEFAEDEDDSQMDQIFEEDTSDKENEENVESSVPILQNPRKKRGKGRPVGTKRFKSSCEVSRTKTKMQRHCKQCGKVGHYQKNCKVLAIFRHCDKKQNPFYKYLIARGLKAVYWKTITTTAAQIWQNNGGDRRSCNRLLAQMRSYEL</sequence>
<dbReference type="VEuPathDB" id="FungiDB:RhiirFUN_003080"/>
<evidence type="ECO:0000313" key="5">
    <source>
        <dbReference type="Proteomes" id="UP000684084"/>
    </source>
</evidence>
<evidence type="ECO:0000259" key="3">
    <source>
        <dbReference type="PROSITE" id="PS50158"/>
    </source>
</evidence>
<dbReference type="VEuPathDB" id="FungiDB:RhiirFUN_002523"/>
<name>A0A915ZI68_9GLOM</name>
<feature type="domain" description="CCHC-type" evidence="3">
    <location>
        <begin position="732"/>
        <end position="746"/>
    </location>
</feature>
<dbReference type="InterPro" id="IPR001878">
    <property type="entry name" value="Znf_CCHC"/>
</dbReference>
<reference evidence="4" key="1">
    <citation type="submission" date="2020-05" db="EMBL/GenBank/DDBJ databases">
        <authorList>
            <person name="Rincon C."/>
            <person name="Sanders R I."/>
            <person name="Robbins C."/>
            <person name="Chaturvedi A."/>
        </authorList>
    </citation>
    <scope>NUCLEOTIDE SEQUENCE</scope>
    <source>
        <strain evidence="4">CHB12</strain>
    </source>
</reference>
<keyword evidence="1" id="KW-0863">Zinc-finger</keyword>
<evidence type="ECO:0000313" key="4">
    <source>
        <dbReference type="EMBL" id="CAB5377282.1"/>
    </source>
</evidence>
<protein>
    <recommendedName>
        <fullName evidence="3">CCHC-type domain-containing protein</fullName>
    </recommendedName>
</protein>
<keyword evidence="1" id="KW-0862">Zinc</keyword>
<comment type="caution">
    <text evidence="4">The sequence shown here is derived from an EMBL/GenBank/DDBJ whole genome shotgun (WGS) entry which is preliminary data.</text>
</comment>
<organism evidence="4 5">
    <name type="scientific">Rhizophagus irregularis</name>
    <dbReference type="NCBI Taxonomy" id="588596"/>
    <lineage>
        <taxon>Eukaryota</taxon>
        <taxon>Fungi</taxon>
        <taxon>Fungi incertae sedis</taxon>
        <taxon>Mucoromycota</taxon>
        <taxon>Glomeromycotina</taxon>
        <taxon>Glomeromycetes</taxon>
        <taxon>Glomerales</taxon>
        <taxon>Glomeraceae</taxon>
        <taxon>Rhizophagus</taxon>
    </lineage>
</organism>
<proteinExistence type="predicted"/>
<dbReference type="Proteomes" id="UP000684084">
    <property type="component" value="Unassembled WGS sequence"/>
</dbReference>
<keyword evidence="1" id="KW-0479">Metal-binding</keyword>
<dbReference type="VEuPathDB" id="FungiDB:RhiirFUN_008462"/>
<gene>
    <name evidence="4" type="ORF">CHRIB12_LOCUS15663</name>
</gene>
<dbReference type="AlphaFoldDB" id="A0A915ZI68"/>
<dbReference type="OrthoDB" id="2418216at2759"/>
<dbReference type="GO" id="GO:0003676">
    <property type="term" value="F:nucleic acid binding"/>
    <property type="evidence" value="ECO:0007669"/>
    <property type="project" value="InterPro"/>
</dbReference>
<feature type="compositionally biased region" description="Acidic residues" evidence="2">
    <location>
        <begin position="679"/>
        <end position="690"/>
    </location>
</feature>
<evidence type="ECO:0000256" key="2">
    <source>
        <dbReference type="SAM" id="MobiDB-lite"/>
    </source>
</evidence>
<dbReference type="PANTHER" id="PTHR47718">
    <property type="entry name" value="OS01G0519700 PROTEIN"/>
    <property type="match status" value="1"/>
</dbReference>
<evidence type="ECO:0000256" key="1">
    <source>
        <dbReference type="PROSITE-ProRule" id="PRU00047"/>
    </source>
</evidence>